<dbReference type="InterPro" id="IPR046364">
    <property type="entry name" value="Exo70_C"/>
</dbReference>
<name>A0AA38BYA8_TAXCH</name>
<dbReference type="PANTHER" id="PTHR12542:SF41">
    <property type="entry name" value="EXOCYST COMPLEX COMPONENT 7"/>
    <property type="match status" value="1"/>
</dbReference>
<dbReference type="GO" id="GO:0006887">
    <property type="term" value="P:exocytosis"/>
    <property type="evidence" value="ECO:0007669"/>
    <property type="project" value="UniProtKB-KW"/>
</dbReference>
<organism evidence="6 7">
    <name type="scientific">Taxus chinensis</name>
    <name type="common">Chinese yew</name>
    <name type="synonym">Taxus wallichiana var. chinensis</name>
    <dbReference type="NCBI Taxonomy" id="29808"/>
    <lineage>
        <taxon>Eukaryota</taxon>
        <taxon>Viridiplantae</taxon>
        <taxon>Streptophyta</taxon>
        <taxon>Embryophyta</taxon>
        <taxon>Tracheophyta</taxon>
        <taxon>Spermatophyta</taxon>
        <taxon>Pinopsida</taxon>
        <taxon>Pinidae</taxon>
        <taxon>Conifers II</taxon>
        <taxon>Cupressales</taxon>
        <taxon>Taxaceae</taxon>
        <taxon>Taxus</taxon>
    </lineage>
</organism>
<dbReference type="OMA" id="ECCFAEV"/>
<comment type="similarity">
    <text evidence="1 4">Belongs to the EXO70 family.</text>
</comment>
<dbReference type="EMBL" id="JAHRHJ020003813">
    <property type="protein sequence ID" value="KAH9290612.1"/>
    <property type="molecule type" value="Genomic_DNA"/>
</dbReference>
<comment type="caution">
    <text evidence="6">The sequence shown here is derived from an EMBL/GenBank/DDBJ whole genome shotgun (WGS) entry which is preliminary data.</text>
</comment>
<evidence type="ECO:0000313" key="6">
    <source>
        <dbReference type="EMBL" id="KAH9290612.1"/>
    </source>
</evidence>
<protein>
    <recommendedName>
        <fullName evidence="4">Exocyst subunit Exo70 family protein</fullName>
    </recommendedName>
</protein>
<evidence type="ECO:0000256" key="4">
    <source>
        <dbReference type="RuleBase" id="RU365026"/>
    </source>
</evidence>
<dbReference type="Pfam" id="PF03081">
    <property type="entry name" value="Exo70_C"/>
    <property type="match status" value="1"/>
</dbReference>
<dbReference type="Pfam" id="PF20669">
    <property type="entry name" value="Exo70_N"/>
    <property type="match status" value="1"/>
</dbReference>
<dbReference type="InterPro" id="IPR016159">
    <property type="entry name" value="Cullin_repeat-like_dom_sf"/>
</dbReference>
<dbReference type="GO" id="GO:0005546">
    <property type="term" value="F:phosphatidylinositol-4,5-bisphosphate binding"/>
    <property type="evidence" value="ECO:0007669"/>
    <property type="project" value="InterPro"/>
</dbReference>
<sequence>MHAMHSQRYEMESAKKLKESLQNSQRLTDSMLTILGSFDTRISSLNSAVLPTQVQTDDIIRAHENIEKTLRAAEVFLTHYDDFNQVEGKIMEGLHDDLSGFLIAIDKLQKTLDFFISTGMSKNRENNIHNARQLLYKAMQKLEQEFKRLLEENSKVVEPDQLIGFLPSTNKYSIVSSRSSSGLSSMFHSSFRKTDNGSKVDFAPAVLQILVPVKVLTELFEIAKRMISAGHHQQCTKIYREIRSYSLNHTLQKFGIEKFSKEDMQKLSWESFERKIGTWIQCLQIAVKIFYTTERRICNQIFYELDPHMECCFAEVSEPSMKQILSFGEATVKNRKSPEKPFVLVDMFDAMYELLPEVQSIFGEKASKESLSTFEELMKMLGQTASNSLSEIEDGMGKDASKATAHDGAVHSLIIHVMNHVKFLF</sequence>
<dbReference type="AlphaFoldDB" id="A0AA38BYA8"/>
<dbReference type="SUPFAM" id="SSF74788">
    <property type="entry name" value="Cullin repeat-like"/>
    <property type="match status" value="1"/>
</dbReference>
<evidence type="ECO:0000256" key="1">
    <source>
        <dbReference type="ARBA" id="ARBA00006756"/>
    </source>
</evidence>
<comment type="function">
    <text evidence="4">Component of the exocyst complex.</text>
</comment>
<dbReference type="GO" id="GO:0000145">
    <property type="term" value="C:exocyst"/>
    <property type="evidence" value="ECO:0007669"/>
    <property type="project" value="InterPro"/>
</dbReference>
<evidence type="ECO:0000256" key="3">
    <source>
        <dbReference type="ARBA" id="ARBA00022483"/>
    </source>
</evidence>
<dbReference type="Gene3D" id="1.20.1280.170">
    <property type="entry name" value="Exocyst complex component Exo70"/>
    <property type="match status" value="1"/>
</dbReference>
<evidence type="ECO:0000259" key="5">
    <source>
        <dbReference type="Pfam" id="PF03081"/>
    </source>
</evidence>
<keyword evidence="4" id="KW-0653">Protein transport</keyword>
<reference evidence="6 7" key="1">
    <citation type="journal article" date="2021" name="Nat. Plants">
        <title>The Taxus genome provides insights into paclitaxel biosynthesis.</title>
        <authorList>
            <person name="Xiong X."/>
            <person name="Gou J."/>
            <person name="Liao Q."/>
            <person name="Li Y."/>
            <person name="Zhou Q."/>
            <person name="Bi G."/>
            <person name="Li C."/>
            <person name="Du R."/>
            <person name="Wang X."/>
            <person name="Sun T."/>
            <person name="Guo L."/>
            <person name="Liang H."/>
            <person name="Lu P."/>
            <person name="Wu Y."/>
            <person name="Zhang Z."/>
            <person name="Ro D.K."/>
            <person name="Shang Y."/>
            <person name="Huang S."/>
            <person name="Yan J."/>
        </authorList>
    </citation>
    <scope>NUCLEOTIDE SEQUENCE [LARGE SCALE GENOMIC DNA]</scope>
    <source>
        <strain evidence="6">Ta-2019</strain>
    </source>
</reference>
<evidence type="ECO:0000313" key="7">
    <source>
        <dbReference type="Proteomes" id="UP000824469"/>
    </source>
</evidence>
<keyword evidence="3 4" id="KW-0268">Exocytosis</keyword>
<keyword evidence="7" id="KW-1185">Reference proteome</keyword>
<evidence type="ECO:0000256" key="2">
    <source>
        <dbReference type="ARBA" id="ARBA00022448"/>
    </source>
</evidence>
<feature type="domain" description="Exocyst complex subunit Exo70 C-terminal" evidence="5">
    <location>
        <begin position="278"/>
        <end position="424"/>
    </location>
</feature>
<proteinExistence type="inferred from homology"/>
<accession>A0AA38BYA8</accession>
<feature type="non-terminal residue" evidence="6">
    <location>
        <position position="1"/>
    </location>
</feature>
<dbReference type="Proteomes" id="UP000824469">
    <property type="component" value="Unassembled WGS sequence"/>
</dbReference>
<dbReference type="PANTHER" id="PTHR12542">
    <property type="entry name" value="EXOCYST COMPLEX PROTEIN EXO70"/>
    <property type="match status" value="1"/>
</dbReference>
<gene>
    <name evidence="6" type="ORF">KI387_034729</name>
</gene>
<dbReference type="GO" id="GO:0015031">
    <property type="term" value="P:protein transport"/>
    <property type="evidence" value="ECO:0007669"/>
    <property type="project" value="UniProtKB-KW"/>
</dbReference>
<keyword evidence="2 4" id="KW-0813">Transport</keyword>
<dbReference type="InterPro" id="IPR004140">
    <property type="entry name" value="Exo70"/>
</dbReference>